<proteinExistence type="predicted"/>
<protein>
    <recommendedName>
        <fullName evidence="1">PRTase-CE domain-containing protein</fullName>
    </recommendedName>
</protein>
<evidence type="ECO:0000313" key="2">
    <source>
        <dbReference type="EMBL" id="VFJ68580.1"/>
    </source>
</evidence>
<reference evidence="2" key="1">
    <citation type="submission" date="2019-02" db="EMBL/GenBank/DDBJ databases">
        <authorList>
            <person name="Gruber-Vodicka R. H."/>
            <person name="Seah K. B. B."/>
        </authorList>
    </citation>
    <scope>NUCLEOTIDE SEQUENCE</scope>
    <source>
        <strain evidence="2">BECK_BZ131</strain>
    </source>
</reference>
<evidence type="ECO:0000259" key="1">
    <source>
        <dbReference type="Pfam" id="PF24390"/>
    </source>
</evidence>
<organism evidence="2">
    <name type="scientific">Candidatus Kentrum sp. FW</name>
    <dbReference type="NCBI Taxonomy" id="2126338"/>
    <lineage>
        <taxon>Bacteria</taxon>
        <taxon>Pseudomonadati</taxon>
        <taxon>Pseudomonadota</taxon>
        <taxon>Gammaproteobacteria</taxon>
        <taxon>Candidatus Kentrum</taxon>
    </lineage>
</organism>
<dbReference type="AlphaFoldDB" id="A0A450TLI4"/>
<feature type="domain" description="PRTase-CE" evidence="1">
    <location>
        <begin position="51"/>
        <end position="368"/>
    </location>
</feature>
<dbReference type="Pfam" id="PF24390">
    <property type="entry name" value="PRTase-CE"/>
    <property type="match status" value="1"/>
</dbReference>
<dbReference type="EMBL" id="CAADFE010000015">
    <property type="protein sequence ID" value="VFJ68580.1"/>
    <property type="molecule type" value="Genomic_DNA"/>
</dbReference>
<dbReference type="InterPro" id="IPR056920">
    <property type="entry name" value="PRTase-CE"/>
</dbReference>
<accession>A0A450TLI4</accession>
<name>A0A450TLI4_9GAMM</name>
<gene>
    <name evidence="2" type="ORF">BECKFW1821C_GA0114237_10157</name>
</gene>
<sequence>MSLALEAISKRLGWDDETAQQEFAWLELMAKLKYDEYRDFLAGARFFERLAAWLGQFKTLEERKTAYDFVRKRLVFTSTAEINRLVELFYHRYVHQDLLRGAAETHGIPSYEVMVNERARETFHRLRRKTLFMGLSDGARIDVLRRSNAGRLSNEQIVLQPFLDDKKWRDLADELQENLEDDDNPKFKTVYVLDDFTASGTSLIRWKNGKLRGKLERLWKTLKGAKGKPGDTFPIDLKAQVRVHHYMATEQARNHIEKLLTEAKQQLGDDWFEDIRPTYGLVFDEKLPVSETEEPALWKLTEDYYDPGIESEKHMKASGDTHWKRGYGQCALPLVLEHNTPNNSLALLWAESTNPKEGAHSMRPLFYRRQRHT</sequence>